<feature type="compositionally biased region" description="Low complexity" evidence="1">
    <location>
        <begin position="481"/>
        <end position="503"/>
    </location>
</feature>
<accession>A0A8S3QX99</accession>
<keyword evidence="2" id="KW-0732">Signal</keyword>
<feature type="region of interest" description="Disordered" evidence="1">
    <location>
        <begin position="478"/>
        <end position="618"/>
    </location>
</feature>
<sequence length="783" mass="85687">MYILLILTYLLECISTAPFQVDTRNATCDLQRSPLGDTYFRKTTPWGVEFDLPCPTGTLFKLGECSCEKKNCTVMANDPTSYSEYIDSIKDWVTGQCPQNMVYRTDYCMCTLPSPPTLLVTVQAEGKSRDGYCSARRQKGPSSYEEYFQSVDDWVTNYCPHGTIYSAMYCKCISQDCPYTQDGPSSYKEYIDSLGNWLTYDCSSGKVYSPLWCTCLIEGQTPDYSGYMTTPPLVANCLLQPSGLTSYNEYVPSLGAWVTNDCPVGKVFSKPHCACVNENLVPKPEITTLAVDTTYVTNPDCDLRPVGKSTYQKYEKAIDAWVTEDCHVGLVFNVMLCHCVKDGVVVTGLPVTSTKSYTGITNSNCPYVPVNQRSYKEYVADIGAWVTNDCPSDMVFNVVMCSCHPEGSADIIVVPITTVPPLNIPTVPNCPYKKSDDGYLEYIPEMKIWLNNACPIDHGFVVEYCTCLSQSDISKIPEKPSTTTIKSSTTSTSVPSSMTSQVTIVSSSAKSELTSTPSSMTSKATTPRKLTTTTTASPETTRTSTETTTAATAPKTTTATSTTHYVKPTSPTSPTSPTTPLTTTERTTTTMKPSPTTVQTTTTKPTLAPTTTSVTSTTNRITTTKTSITTTLETISNCDKMKSRLGERYYTTIDSRWGELTFMCPTGKIFHPPSCDCVSKSDITTTTKSLPTTTKSVTTTIRLPTTTLTTKRLAKTTSMTTTTESSDTTTVIPKPTTTETACPLVPSSSGPEYFKIFLGTFGAIELTCPSKQIFDPLKCRCFI</sequence>
<name>A0A8S3QX99_MYTED</name>
<feature type="compositionally biased region" description="Low complexity" evidence="1">
    <location>
        <begin position="521"/>
        <end position="618"/>
    </location>
</feature>
<protein>
    <submittedName>
        <fullName evidence="3">Uncharacterized protein</fullName>
    </submittedName>
</protein>
<dbReference type="OrthoDB" id="6191206at2759"/>
<dbReference type="Proteomes" id="UP000683360">
    <property type="component" value="Unassembled WGS sequence"/>
</dbReference>
<dbReference type="EMBL" id="CAJPWZ010000722">
    <property type="protein sequence ID" value="CAG2199536.1"/>
    <property type="molecule type" value="Genomic_DNA"/>
</dbReference>
<evidence type="ECO:0000313" key="4">
    <source>
        <dbReference type="Proteomes" id="UP000683360"/>
    </source>
</evidence>
<evidence type="ECO:0000256" key="1">
    <source>
        <dbReference type="SAM" id="MobiDB-lite"/>
    </source>
</evidence>
<dbReference type="AlphaFoldDB" id="A0A8S3QX99"/>
<evidence type="ECO:0000256" key="2">
    <source>
        <dbReference type="SAM" id="SignalP"/>
    </source>
</evidence>
<comment type="caution">
    <text evidence="3">The sequence shown here is derived from an EMBL/GenBank/DDBJ whole genome shotgun (WGS) entry which is preliminary data.</text>
</comment>
<feature type="signal peptide" evidence="2">
    <location>
        <begin position="1"/>
        <end position="16"/>
    </location>
</feature>
<gene>
    <name evidence="3" type="ORF">MEDL_14320</name>
</gene>
<proteinExistence type="predicted"/>
<feature type="chain" id="PRO_5035801483" evidence="2">
    <location>
        <begin position="17"/>
        <end position="783"/>
    </location>
</feature>
<organism evidence="3 4">
    <name type="scientific">Mytilus edulis</name>
    <name type="common">Blue mussel</name>
    <dbReference type="NCBI Taxonomy" id="6550"/>
    <lineage>
        <taxon>Eukaryota</taxon>
        <taxon>Metazoa</taxon>
        <taxon>Spiralia</taxon>
        <taxon>Lophotrochozoa</taxon>
        <taxon>Mollusca</taxon>
        <taxon>Bivalvia</taxon>
        <taxon>Autobranchia</taxon>
        <taxon>Pteriomorphia</taxon>
        <taxon>Mytilida</taxon>
        <taxon>Mytiloidea</taxon>
        <taxon>Mytilidae</taxon>
        <taxon>Mytilinae</taxon>
        <taxon>Mytilus</taxon>
    </lineage>
</organism>
<reference evidence="3" key="1">
    <citation type="submission" date="2021-03" db="EMBL/GenBank/DDBJ databases">
        <authorList>
            <person name="Bekaert M."/>
        </authorList>
    </citation>
    <scope>NUCLEOTIDE SEQUENCE</scope>
</reference>
<evidence type="ECO:0000313" key="3">
    <source>
        <dbReference type="EMBL" id="CAG2199536.1"/>
    </source>
</evidence>
<feature type="compositionally biased region" description="Polar residues" evidence="1">
    <location>
        <begin position="504"/>
        <end position="520"/>
    </location>
</feature>
<keyword evidence="4" id="KW-1185">Reference proteome</keyword>